<feature type="chain" id="PRO_5040976970" evidence="4">
    <location>
        <begin position="22"/>
        <end position="421"/>
    </location>
</feature>
<dbReference type="PANTHER" id="PTHR30061:SF50">
    <property type="entry name" value="MALTOSE_MALTODEXTRIN-BINDING PERIPLASMIC PROTEIN"/>
    <property type="match status" value="1"/>
</dbReference>
<accession>A0A9X2K5Y7</accession>
<organism evidence="5 6">
    <name type="scientific">Nonomuraea thailandensis</name>
    <dbReference type="NCBI Taxonomy" id="1188745"/>
    <lineage>
        <taxon>Bacteria</taxon>
        <taxon>Bacillati</taxon>
        <taxon>Actinomycetota</taxon>
        <taxon>Actinomycetes</taxon>
        <taxon>Streptosporangiales</taxon>
        <taxon>Streptosporangiaceae</taxon>
        <taxon>Nonomuraea</taxon>
    </lineage>
</organism>
<dbReference type="GO" id="GO:1901982">
    <property type="term" value="F:maltose binding"/>
    <property type="evidence" value="ECO:0007669"/>
    <property type="project" value="TreeGrafter"/>
</dbReference>
<evidence type="ECO:0000256" key="1">
    <source>
        <dbReference type="ARBA" id="ARBA00008520"/>
    </source>
</evidence>
<evidence type="ECO:0000256" key="3">
    <source>
        <dbReference type="ARBA" id="ARBA00022729"/>
    </source>
</evidence>
<evidence type="ECO:0000313" key="5">
    <source>
        <dbReference type="EMBL" id="MCP2358091.1"/>
    </source>
</evidence>
<keyword evidence="5" id="KW-0762">Sugar transport</keyword>
<dbReference type="PANTHER" id="PTHR30061">
    <property type="entry name" value="MALTOSE-BINDING PERIPLASMIC PROTEIN"/>
    <property type="match status" value="1"/>
</dbReference>
<dbReference type="AlphaFoldDB" id="A0A9X2K5Y7"/>
<dbReference type="InterPro" id="IPR006059">
    <property type="entry name" value="SBP"/>
</dbReference>
<evidence type="ECO:0000313" key="6">
    <source>
        <dbReference type="Proteomes" id="UP001139648"/>
    </source>
</evidence>
<keyword evidence="3 4" id="KW-0732">Signal</keyword>
<evidence type="ECO:0000256" key="4">
    <source>
        <dbReference type="SAM" id="SignalP"/>
    </source>
</evidence>
<dbReference type="EMBL" id="JAMZEB010000002">
    <property type="protein sequence ID" value="MCP2358091.1"/>
    <property type="molecule type" value="Genomic_DNA"/>
</dbReference>
<reference evidence="5" key="1">
    <citation type="submission" date="2022-06" db="EMBL/GenBank/DDBJ databases">
        <title>Sequencing the genomes of 1000 actinobacteria strains.</title>
        <authorList>
            <person name="Klenk H.-P."/>
        </authorList>
    </citation>
    <scope>NUCLEOTIDE SEQUENCE</scope>
    <source>
        <strain evidence="5">DSM 46694</strain>
    </source>
</reference>
<keyword evidence="6" id="KW-1185">Reference proteome</keyword>
<dbReference type="SUPFAM" id="SSF53850">
    <property type="entry name" value="Periplasmic binding protein-like II"/>
    <property type="match status" value="1"/>
</dbReference>
<dbReference type="GO" id="GO:0055052">
    <property type="term" value="C:ATP-binding cassette (ABC) transporter complex, substrate-binding subunit-containing"/>
    <property type="evidence" value="ECO:0007669"/>
    <property type="project" value="TreeGrafter"/>
</dbReference>
<dbReference type="GO" id="GO:0042956">
    <property type="term" value="P:maltodextrin transmembrane transport"/>
    <property type="evidence" value="ECO:0007669"/>
    <property type="project" value="TreeGrafter"/>
</dbReference>
<comment type="similarity">
    <text evidence="1">Belongs to the bacterial solute-binding protein 1 family.</text>
</comment>
<proteinExistence type="inferred from homology"/>
<feature type="signal peptide" evidence="4">
    <location>
        <begin position="1"/>
        <end position="21"/>
    </location>
</feature>
<evidence type="ECO:0000256" key="2">
    <source>
        <dbReference type="ARBA" id="ARBA00022448"/>
    </source>
</evidence>
<dbReference type="GO" id="GO:0015768">
    <property type="term" value="P:maltose transport"/>
    <property type="evidence" value="ECO:0007669"/>
    <property type="project" value="TreeGrafter"/>
</dbReference>
<name>A0A9X2K5Y7_9ACTN</name>
<sequence length="421" mass="43672">MKNLLRLAAAALTVLPLAACAAESEGPATLTWWQGPNAETPTQAAVAACTGDKKYTIKVETLPDGSDKQREQLVRRLSAKDKSVNLITMDVVWTAEFAEAGWILPLPAATAATVGDGTLSGALKSATWQDKLYAAPLLSGSQLLWYRKSRATQAGIDPARGELTWEQLLAAAGGLPEGERGVAAPGNRYEGYTVFINALVASAGGQVVDATGKPGLDSDAGRAAATVISSLASGPAALKAMSTLDEETMRAAFEQGEASFMTNWGYVYAAAAERAGKEPAFKKVFDDYGWARYPRVTAGLPSAPPLGGSNIAVGAGTPEDQREAAFAALACLTSAQSQKGFMMGAGIPAARASVYDDAEVRAKFPFADVMRDSIAEAAPRPMVRKYNALSTAIQTAFHPPASVSAGTAAKAQAAVAEAVGQ</sequence>
<dbReference type="Proteomes" id="UP001139648">
    <property type="component" value="Unassembled WGS sequence"/>
</dbReference>
<keyword evidence="2" id="KW-0813">Transport</keyword>
<dbReference type="RefSeq" id="WP_253745187.1">
    <property type="nucleotide sequence ID" value="NZ_BAABKA010000067.1"/>
</dbReference>
<comment type="caution">
    <text evidence="5">The sequence shown here is derived from an EMBL/GenBank/DDBJ whole genome shotgun (WGS) entry which is preliminary data.</text>
</comment>
<protein>
    <submittedName>
        <fullName evidence="5">Multiple sugar transport system substrate-binding protein</fullName>
    </submittedName>
</protein>
<dbReference type="Gene3D" id="3.40.190.10">
    <property type="entry name" value="Periplasmic binding protein-like II"/>
    <property type="match status" value="2"/>
</dbReference>
<gene>
    <name evidence="5" type="ORF">HD597_005111</name>
</gene>
<dbReference type="Pfam" id="PF01547">
    <property type="entry name" value="SBP_bac_1"/>
    <property type="match status" value="1"/>
</dbReference>